<name>A0ABQ5BJG1_9ASTR</name>
<evidence type="ECO:0000313" key="1">
    <source>
        <dbReference type="EMBL" id="GJT14965.1"/>
    </source>
</evidence>
<accession>A0ABQ5BJG1</accession>
<protein>
    <submittedName>
        <fullName evidence="1">Uncharacterized protein</fullName>
    </submittedName>
</protein>
<reference evidence="1" key="1">
    <citation type="journal article" date="2022" name="Int. J. Mol. Sci.">
        <title>Draft Genome of Tanacetum Coccineum: Genomic Comparison of Closely Related Tanacetum-Family Plants.</title>
        <authorList>
            <person name="Yamashiro T."/>
            <person name="Shiraishi A."/>
            <person name="Nakayama K."/>
            <person name="Satake H."/>
        </authorList>
    </citation>
    <scope>NUCLEOTIDE SEQUENCE</scope>
</reference>
<proteinExistence type="predicted"/>
<evidence type="ECO:0000313" key="2">
    <source>
        <dbReference type="Proteomes" id="UP001151760"/>
    </source>
</evidence>
<organism evidence="1 2">
    <name type="scientific">Tanacetum coccineum</name>
    <dbReference type="NCBI Taxonomy" id="301880"/>
    <lineage>
        <taxon>Eukaryota</taxon>
        <taxon>Viridiplantae</taxon>
        <taxon>Streptophyta</taxon>
        <taxon>Embryophyta</taxon>
        <taxon>Tracheophyta</taxon>
        <taxon>Spermatophyta</taxon>
        <taxon>Magnoliopsida</taxon>
        <taxon>eudicotyledons</taxon>
        <taxon>Gunneridae</taxon>
        <taxon>Pentapetalae</taxon>
        <taxon>asterids</taxon>
        <taxon>campanulids</taxon>
        <taxon>Asterales</taxon>
        <taxon>Asteraceae</taxon>
        <taxon>Asteroideae</taxon>
        <taxon>Anthemideae</taxon>
        <taxon>Anthemidinae</taxon>
        <taxon>Tanacetum</taxon>
    </lineage>
</organism>
<dbReference type="EMBL" id="BQNB010013359">
    <property type="protein sequence ID" value="GJT14965.1"/>
    <property type="molecule type" value="Genomic_DNA"/>
</dbReference>
<sequence length="169" mass="19525">MPDFEEYVVSTSTIRHIQYFGQQRRTSWIYPIRRIHQEDMAYLCLHFTKDLSPIRRPLKKGRELGGKVMAVVGGAIRKLVEADESRILLKITPRPHNAPPLNALAPIAPPTIAVHLQCLPSQPLFDPRYFFLPEEILTPQKRAQFPFHPPSRLIFSTLPQYLRIGEKFS</sequence>
<reference evidence="1" key="2">
    <citation type="submission" date="2022-01" db="EMBL/GenBank/DDBJ databases">
        <authorList>
            <person name="Yamashiro T."/>
            <person name="Shiraishi A."/>
            <person name="Satake H."/>
            <person name="Nakayama K."/>
        </authorList>
    </citation>
    <scope>NUCLEOTIDE SEQUENCE</scope>
</reference>
<gene>
    <name evidence="1" type="ORF">Tco_0873671</name>
</gene>
<comment type="caution">
    <text evidence="1">The sequence shown here is derived from an EMBL/GenBank/DDBJ whole genome shotgun (WGS) entry which is preliminary data.</text>
</comment>
<keyword evidence="2" id="KW-1185">Reference proteome</keyword>
<dbReference type="Proteomes" id="UP001151760">
    <property type="component" value="Unassembled WGS sequence"/>
</dbReference>